<dbReference type="InterPro" id="IPR043894">
    <property type="entry name" value="MupG_C"/>
</dbReference>
<evidence type="ECO:0000313" key="3">
    <source>
        <dbReference type="EMBL" id="MDM5453867.1"/>
    </source>
</evidence>
<dbReference type="EMBL" id="JAUCEY010000008">
    <property type="protein sequence ID" value="MDM5453867.1"/>
    <property type="molecule type" value="Genomic_DNA"/>
</dbReference>
<dbReference type="PANTHER" id="PTHR38435">
    <property type="match status" value="1"/>
</dbReference>
<dbReference type="Gene3D" id="3.20.20.70">
    <property type="entry name" value="Aldolase class I"/>
    <property type="match status" value="1"/>
</dbReference>
<evidence type="ECO:0000313" key="4">
    <source>
        <dbReference type="Proteomes" id="UP001234602"/>
    </source>
</evidence>
<dbReference type="SUPFAM" id="SSF51445">
    <property type="entry name" value="(Trans)glycosidases"/>
    <property type="match status" value="1"/>
</dbReference>
<evidence type="ECO:0000259" key="1">
    <source>
        <dbReference type="Pfam" id="PF05913"/>
    </source>
</evidence>
<dbReference type="InterPro" id="IPR013785">
    <property type="entry name" value="Aldolase_TIM"/>
</dbReference>
<dbReference type="Pfam" id="PF19200">
    <property type="entry name" value="MupG_N"/>
    <property type="match status" value="1"/>
</dbReference>
<dbReference type="Proteomes" id="UP001234602">
    <property type="component" value="Unassembled WGS sequence"/>
</dbReference>
<sequence>MIGISFYLQDPLAEAQINHAANLGVKRAFTSLHIPEEKGDLVKRLIRLLKLSESYGMEIHADVTLNTLDHLGIGRFTDLRQLGIKGIRLDDGFDRETVTSLSKVFSLSLNASTLNEDELLAILGSGVEPESLIAWHNFYPRRETGLEEEFFHEQNRIFKKYGIPIFAFIPGAGGKRGPLHDGLPTLEKHRLMNPYAAGVELFQHVDGVYVGDQGTENNLLENLTVYKNLNILSIRMESQLFQGGQYKLRPDVSQDVFRLQNTRISANIVPSNTVTRSLGSITMDNDAYGRYRGEIQICRRDLEADHRVNVIGRVIVEDIPLLSLLKPGQSIELLSEGKVRSNDQ</sequence>
<dbReference type="InterPro" id="IPR043797">
    <property type="entry name" value="MupG_N"/>
</dbReference>
<dbReference type="Gene3D" id="2.40.100.10">
    <property type="entry name" value="Cyclophilin-like"/>
    <property type="match status" value="1"/>
</dbReference>
<feature type="domain" description="6-phospho-N-acetylmuramidase N-terminal" evidence="2">
    <location>
        <begin position="2"/>
        <end position="223"/>
    </location>
</feature>
<dbReference type="InterPro" id="IPR008589">
    <property type="entry name" value="MupG"/>
</dbReference>
<comment type="caution">
    <text evidence="3">The sequence shown here is derived from an EMBL/GenBank/DDBJ whole genome shotgun (WGS) entry which is preliminary data.</text>
</comment>
<evidence type="ECO:0000259" key="2">
    <source>
        <dbReference type="Pfam" id="PF19200"/>
    </source>
</evidence>
<dbReference type="RefSeq" id="WP_289320470.1">
    <property type="nucleotide sequence ID" value="NZ_JAUCEY010000008.1"/>
</dbReference>
<dbReference type="InterPro" id="IPR017853">
    <property type="entry name" value="GH"/>
</dbReference>
<dbReference type="SUPFAM" id="SSF50891">
    <property type="entry name" value="Cyclophilin-like"/>
    <property type="match status" value="1"/>
</dbReference>
<dbReference type="InterPro" id="IPR029000">
    <property type="entry name" value="Cyclophilin-like_dom_sf"/>
</dbReference>
<proteinExistence type="predicted"/>
<feature type="domain" description="6-phospho-N-acetylmuramidase C-terminal" evidence="1">
    <location>
        <begin position="237"/>
        <end position="333"/>
    </location>
</feature>
<name>A0AAW7IUL3_9BACI</name>
<organism evidence="3 4">
    <name type="scientific">Peribacillus simplex</name>
    <dbReference type="NCBI Taxonomy" id="1478"/>
    <lineage>
        <taxon>Bacteria</taxon>
        <taxon>Bacillati</taxon>
        <taxon>Bacillota</taxon>
        <taxon>Bacilli</taxon>
        <taxon>Bacillales</taxon>
        <taxon>Bacillaceae</taxon>
        <taxon>Peribacillus</taxon>
    </lineage>
</organism>
<protein>
    <submittedName>
        <fullName evidence="3">MupG family TIM beta-alpha barrel fold protein</fullName>
    </submittedName>
</protein>
<dbReference type="PANTHER" id="PTHR38435:SF2">
    <property type="entry name" value="DUF871 DOMAIN-CONTAINING PROTEIN"/>
    <property type="match status" value="1"/>
</dbReference>
<gene>
    <name evidence="3" type="ORF">QUF89_17130</name>
</gene>
<accession>A0AAW7IUL3</accession>
<reference evidence="3" key="1">
    <citation type="submission" date="2023-06" db="EMBL/GenBank/DDBJ databases">
        <title>Comparative genomics of Bacillaceae isolates and their secondary metabolite potential.</title>
        <authorList>
            <person name="Song L."/>
            <person name="Nielsen L.J."/>
            <person name="Mohite O."/>
            <person name="Xu X."/>
            <person name="Weber T."/>
            <person name="Kovacs A.T."/>
        </authorList>
    </citation>
    <scope>NUCLEOTIDE SEQUENCE</scope>
    <source>
        <strain evidence="3">D8_B_37</strain>
    </source>
</reference>
<dbReference type="AlphaFoldDB" id="A0AAW7IUL3"/>
<dbReference type="Pfam" id="PF05913">
    <property type="entry name" value="MupG_C"/>
    <property type="match status" value="1"/>
</dbReference>